<evidence type="ECO:0000259" key="5">
    <source>
        <dbReference type="SMART" id="SM00856"/>
    </source>
</evidence>
<dbReference type="InterPro" id="IPR034086">
    <property type="entry name" value="PMEI_plant"/>
</dbReference>
<dbReference type="PANTHER" id="PTHR36710:SF4">
    <property type="entry name" value="PLANT INVERTASE_PECTIN METHYLESTERASE INHIBITOR SUPERFAMILY PROTEIN"/>
    <property type="match status" value="1"/>
</dbReference>
<keyword evidence="2" id="KW-1015">Disulfide bond</keyword>
<feature type="domain" description="Pectinesterase inhibitor" evidence="5">
    <location>
        <begin position="33"/>
        <end position="179"/>
    </location>
</feature>
<name>A0ABM0W4Z4_CAMSA</name>
<feature type="chain" id="PRO_5047315189" evidence="4">
    <location>
        <begin position="24"/>
        <end position="198"/>
    </location>
</feature>
<reference evidence="6" key="1">
    <citation type="journal article" date="2014" name="Nat. Commun.">
        <title>The emerging biofuel crop Camelina sativa retains a highly undifferentiated hexaploid genome structure.</title>
        <authorList>
            <person name="Kagale S."/>
            <person name="Koh C."/>
            <person name="Nixon J."/>
            <person name="Bollina V."/>
            <person name="Clarke W.E."/>
            <person name="Tuteja R."/>
            <person name="Spillane C."/>
            <person name="Robinson S.J."/>
            <person name="Links M.G."/>
            <person name="Clarke C."/>
            <person name="Higgins E.E."/>
            <person name="Huebert T."/>
            <person name="Sharpe A.G."/>
            <person name="Parkin I.A."/>
        </authorList>
    </citation>
    <scope>NUCLEOTIDE SEQUENCE [LARGE SCALE GENOMIC DNA]</scope>
    <source>
        <strain evidence="6">cv. DH55</strain>
    </source>
</reference>
<proteinExistence type="inferred from homology"/>
<feature type="signal peptide" evidence="4">
    <location>
        <begin position="1"/>
        <end position="23"/>
    </location>
</feature>
<dbReference type="CDD" id="cd15797">
    <property type="entry name" value="PMEI"/>
    <property type="match status" value="1"/>
</dbReference>
<evidence type="ECO:0000256" key="1">
    <source>
        <dbReference type="ARBA" id="ARBA00022729"/>
    </source>
</evidence>
<dbReference type="NCBIfam" id="TIGR01614">
    <property type="entry name" value="PME_inhib"/>
    <property type="match status" value="1"/>
</dbReference>
<dbReference type="SUPFAM" id="SSF101148">
    <property type="entry name" value="Plant invertase/pectin methylesterase inhibitor"/>
    <property type="match status" value="1"/>
</dbReference>
<dbReference type="InterPro" id="IPR052421">
    <property type="entry name" value="PCW_Enzyme_Inhibitor"/>
</dbReference>
<comment type="similarity">
    <text evidence="3">Belongs to the PMEI family.</text>
</comment>
<organism evidence="6 7">
    <name type="scientific">Camelina sativa</name>
    <name type="common">False flax</name>
    <name type="synonym">Myagrum sativum</name>
    <dbReference type="NCBI Taxonomy" id="90675"/>
    <lineage>
        <taxon>Eukaryota</taxon>
        <taxon>Viridiplantae</taxon>
        <taxon>Streptophyta</taxon>
        <taxon>Embryophyta</taxon>
        <taxon>Tracheophyta</taxon>
        <taxon>Spermatophyta</taxon>
        <taxon>Magnoliopsida</taxon>
        <taxon>eudicotyledons</taxon>
        <taxon>Gunneridae</taxon>
        <taxon>Pentapetalae</taxon>
        <taxon>rosids</taxon>
        <taxon>malvids</taxon>
        <taxon>Brassicales</taxon>
        <taxon>Brassicaceae</taxon>
        <taxon>Camelineae</taxon>
        <taxon>Camelina</taxon>
    </lineage>
</organism>
<dbReference type="Proteomes" id="UP000694864">
    <property type="component" value="Chromosome 15"/>
</dbReference>
<sequence length="198" mass="22453">MDFPRLSILPVLLLLLITPLSSSLSLSDTTNIVTKESLDRICSEPTIPSHFCIIWLTNDPITFTVKFKGLLELVIQKTQLFGYKNIAMMKRLVRTTTDPTLKIPYGSCVTYYESAIKSMEDAIRFASSNEYELTSQAAVKAFNSITTCEADLAGRNTVPSDVTLRNMRFKRMCNIGRVFSDAYMFKNKRIQEVKKNIN</sequence>
<dbReference type="Gene3D" id="1.20.140.40">
    <property type="entry name" value="Invertase/pectin methylesterase inhibitor family protein"/>
    <property type="match status" value="1"/>
</dbReference>
<accession>A0ABM0W4Z4</accession>
<dbReference type="Pfam" id="PF04043">
    <property type="entry name" value="PMEI"/>
    <property type="match status" value="1"/>
</dbReference>
<dbReference type="SMART" id="SM00856">
    <property type="entry name" value="PMEI"/>
    <property type="match status" value="1"/>
</dbReference>
<keyword evidence="1 4" id="KW-0732">Signal</keyword>
<dbReference type="PANTHER" id="PTHR36710">
    <property type="entry name" value="PECTINESTERASE INHIBITOR-LIKE"/>
    <property type="match status" value="1"/>
</dbReference>
<dbReference type="InterPro" id="IPR006501">
    <property type="entry name" value="Pectinesterase_inhib_dom"/>
</dbReference>
<evidence type="ECO:0000313" key="7">
    <source>
        <dbReference type="RefSeq" id="XP_010465753.1"/>
    </source>
</evidence>
<evidence type="ECO:0000256" key="3">
    <source>
        <dbReference type="ARBA" id="ARBA00038471"/>
    </source>
</evidence>
<evidence type="ECO:0000313" key="6">
    <source>
        <dbReference type="Proteomes" id="UP000694864"/>
    </source>
</evidence>
<dbReference type="InterPro" id="IPR035513">
    <property type="entry name" value="Invertase/methylesterase_inhib"/>
</dbReference>
<evidence type="ECO:0000256" key="4">
    <source>
        <dbReference type="SAM" id="SignalP"/>
    </source>
</evidence>
<protein>
    <submittedName>
        <fullName evidence="7">Pectinesterase inhibitor 2-like</fullName>
    </submittedName>
</protein>
<keyword evidence="6" id="KW-1185">Reference proteome</keyword>
<dbReference type="GeneID" id="104746067"/>
<reference evidence="7" key="2">
    <citation type="submission" date="2025-08" db="UniProtKB">
        <authorList>
            <consortium name="RefSeq"/>
        </authorList>
    </citation>
    <scope>IDENTIFICATION</scope>
    <source>
        <tissue evidence="7">Leaf</tissue>
    </source>
</reference>
<evidence type="ECO:0000256" key="2">
    <source>
        <dbReference type="ARBA" id="ARBA00023157"/>
    </source>
</evidence>
<gene>
    <name evidence="7" type="primary">LOC104746067</name>
</gene>
<dbReference type="RefSeq" id="XP_010465753.1">
    <property type="nucleotide sequence ID" value="XM_010467451.1"/>
</dbReference>